<organism evidence="2 3">
    <name type="scientific">Penicillium chermesinum</name>
    <dbReference type="NCBI Taxonomy" id="63820"/>
    <lineage>
        <taxon>Eukaryota</taxon>
        <taxon>Fungi</taxon>
        <taxon>Dikarya</taxon>
        <taxon>Ascomycota</taxon>
        <taxon>Pezizomycotina</taxon>
        <taxon>Eurotiomycetes</taxon>
        <taxon>Eurotiomycetidae</taxon>
        <taxon>Eurotiales</taxon>
        <taxon>Aspergillaceae</taxon>
        <taxon>Penicillium</taxon>
    </lineage>
</organism>
<feature type="compositionally biased region" description="Basic and acidic residues" evidence="1">
    <location>
        <begin position="28"/>
        <end position="42"/>
    </location>
</feature>
<sequence>MWKNLISSGHQATKATSSLHAFSTIPFRQKEPEPGTRSDRESLSPQRSEATKSGTDSEVAEHPAAFDPKNTSPEGELNQTAKESQQQGKQKNPLNMSPANQEVNDWKAENGKSRNADRDASSSRGAPKKNRSIHVKEDGTHVSYRD</sequence>
<dbReference type="Proteomes" id="UP001150941">
    <property type="component" value="Unassembled WGS sequence"/>
</dbReference>
<keyword evidence="3" id="KW-1185">Reference proteome</keyword>
<protein>
    <submittedName>
        <fullName evidence="2">Uncharacterized protein</fullName>
    </submittedName>
</protein>
<evidence type="ECO:0000313" key="2">
    <source>
        <dbReference type="EMBL" id="KAJ5226110.1"/>
    </source>
</evidence>
<feature type="compositionally biased region" description="Basic and acidic residues" evidence="1">
    <location>
        <begin position="134"/>
        <end position="146"/>
    </location>
</feature>
<proteinExistence type="predicted"/>
<dbReference type="PANTHER" id="PTHR42090">
    <property type="match status" value="1"/>
</dbReference>
<comment type="caution">
    <text evidence="2">The sequence shown here is derived from an EMBL/GenBank/DDBJ whole genome shotgun (WGS) entry which is preliminary data.</text>
</comment>
<evidence type="ECO:0000313" key="3">
    <source>
        <dbReference type="Proteomes" id="UP001150941"/>
    </source>
</evidence>
<dbReference type="GeneID" id="83203934"/>
<dbReference type="OrthoDB" id="4220319at2759"/>
<dbReference type="EMBL" id="JAPQKS010000005">
    <property type="protein sequence ID" value="KAJ5226110.1"/>
    <property type="molecule type" value="Genomic_DNA"/>
</dbReference>
<feature type="compositionally biased region" description="Polar residues" evidence="1">
    <location>
        <begin position="43"/>
        <end position="56"/>
    </location>
</feature>
<accession>A0A9W9NTY4</accession>
<evidence type="ECO:0000256" key="1">
    <source>
        <dbReference type="SAM" id="MobiDB-lite"/>
    </source>
</evidence>
<reference evidence="2" key="2">
    <citation type="journal article" date="2023" name="IMA Fungus">
        <title>Comparative genomic study of the Penicillium genus elucidates a diverse pangenome and 15 lateral gene transfer events.</title>
        <authorList>
            <person name="Petersen C."/>
            <person name="Sorensen T."/>
            <person name="Nielsen M.R."/>
            <person name="Sondergaard T.E."/>
            <person name="Sorensen J.L."/>
            <person name="Fitzpatrick D.A."/>
            <person name="Frisvad J.C."/>
            <person name="Nielsen K.L."/>
        </authorList>
    </citation>
    <scope>NUCLEOTIDE SEQUENCE</scope>
    <source>
        <strain evidence="2">IBT 19713</strain>
    </source>
</reference>
<feature type="compositionally biased region" description="Polar residues" evidence="1">
    <location>
        <begin position="69"/>
        <end position="103"/>
    </location>
</feature>
<gene>
    <name evidence="2" type="ORF">N7468_007335</name>
</gene>
<name>A0A9W9NTY4_9EURO</name>
<feature type="compositionally biased region" description="Polar residues" evidence="1">
    <location>
        <begin position="1"/>
        <end position="21"/>
    </location>
</feature>
<feature type="region of interest" description="Disordered" evidence="1">
    <location>
        <begin position="1"/>
        <end position="146"/>
    </location>
</feature>
<dbReference type="AlphaFoldDB" id="A0A9W9NTY4"/>
<reference evidence="2" key="1">
    <citation type="submission" date="2022-11" db="EMBL/GenBank/DDBJ databases">
        <authorList>
            <person name="Petersen C."/>
        </authorList>
    </citation>
    <scope>NUCLEOTIDE SEQUENCE</scope>
    <source>
        <strain evidence="2">IBT 19713</strain>
    </source>
</reference>
<dbReference type="RefSeq" id="XP_058329521.1">
    <property type="nucleotide sequence ID" value="XM_058476631.1"/>
</dbReference>
<dbReference type="PANTHER" id="PTHR42090:SF1">
    <property type="match status" value="1"/>
</dbReference>
<feature type="compositionally biased region" description="Basic and acidic residues" evidence="1">
    <location>
        <begin position="104"/>
        <end position="121"/>
    </location>
</feature>